<keyword evidence="1" id="KW-1133">Transmembrane helix</keyword>
<keyword evidence="1" id="KW-0472">Membrane</keyword>
<gene>
    <name evidence="3" type="ORF">ISF6_5430</name>
</gene>
<dbReference type="EMBL" id="BBYR01000009">
    <property type="protein sequence ID" value="GAP34722.1"/>
    <property type="molecule type" value="Genomic_DNA"/>
</dbReference>
<dbReference type="STRING" id="1547922.ISF6_5430"/>
<protein>
    <recommendedName>
        <fullName evidence="2">Inner membrane protein YgaP-like transmembrane domain-containing protein</fullName>
    </recommendedName>
</protein>
<accession>A0A0K8NWE9</accession>
<reference evidence="3 4" key="2">
    <citation type="journal article" date="2016" name="Science">
        <title>A bacterium that degrades and assimilates poly(ethylene terephthalate).</title>
        <authorList>
            <person name="Yoshida S."/>
            <person name="Hiraga K."/>
            <person name="Takehana T."/>
            <person name="Taniguchi I."/>
            <person name="Yamaji H."/>
            <person name="Maeda Y."/>
            <person name="Toyohara K."/>
            <person name="Miyamoto K."/>
            <person name="Kimura Y."/>
            <person name="Oda K."/>
        </authorList>
    </citation>
    <scope>NUCLEOTIDE SEQUENCE [LARGE SCALE GENOMIC DNA]</scope>
    <source>
        <strain evidence="4">NBRC 110686 / TISTR 2288 / 201-F6</strain>
    </source>
</reference>
<reference evidence="4" key="1">
    <citation type="submission" date="2015-07" db="EMBL/GenBank/DDBJ databases">
        <title>Discovery of a poly(ethylene terephthalate assimilation.</title>
        <authorList>
            <person name="Yoshida S."/>
            <person name="Hiraga K."/>
            <person name="Takehana T."/>
            <person name="Taniguchi I."/>
            <person name="Yamaji H."/>
            <person name="Maeda Y."/>
            <person name="Toyohara K."/>
            <person name="Miyamoto K."/>
            <person name="Kimura Y."/>
            <person name="Oda K."/>
        </authorList>
    </citation>
    <scope>NUCLEOTIDE SEQUENCE [LARGE SCALE GENOMIC DNA]</scope>
    <source>
        <strain evidence="4">NBRC 110686 / TISTR 2288 / 201-F6</strain>
    </source>
</reference>
<dbReference type="AlphaFoldDB" id="A0A0K8NWE9"/>
<dbReference type="Proteomes" id="UP000037660">
    <property type="component" value="Unassembled WGS sequence"/>
</dbReference>
<keyword evidence="4" id="KW-1185">Reference proteome</keyword>
<evidence type="ECO:0000313" key="4">
    <source>
        <dbReference type="Proteomes" id="UP000037660"/>
    </source>
</evidence>
<feature type="transmembrane region" description="Helical" evidence="1">
    <location>
        <begin position="89"/>
        <end position="108"/>
    </location>
</feature>
<evidence type="ECO:0000313" key="3">
    <source>
        <dbReference type="EMBL" id="GAP34722.1"/>
    </source>
</evidence>
<organism evidence="3 4">
    <name type="scientific">Piscinibacter sakaiensis</name>
    <name type="common">Ideonella sakaiensis</name>
    <dbReference type="NCBI Taxonomy" id="1547922"/>
    <lineage>
        <taxon>Bacteria</taxon>
        <taxon>Pseudomonadati</taxon>
        <taxon>Pseudomonadota</taxon>
        <taxon>Betaproteobacteria</taxon>
        <taxon>Burkholderiales</taxon>
        <taxon>Sphaerotilaceae</taxon>
        <taxon>Piscinibacter</taxon>
    </lineage>
</organism>
<sequence>MADADTANGPAAAWAGPWFLSWIKHLRRIVDLERVLYKNMVIRSFTPKETAMPAKNEGTLDRVLRIVTGLVLLALAATGSVGAWGWIGLVPLATGLMGWCPLYTVLGIRTCPNR</sequence>
<evidence type="ECO:0000259" key="2">
    <source>
        <dbReference type="Pfam" id="PF11127"/>
    </source>
</evidence>
<dbReference type="Pfam" id="PF11127">
    <property type="entry name" value="YgaP-like_TM"/>
    <property type="match status" value="1"/>
</dbReference>
<feature type="transmembrane region" description="Helical" evidence="1">
    <location>
        <begin position="63"/>
        <end position="83"/>
    </location>
</feature>
<name>A0A0K8NWE9_PISS1</name>
<evidence type="ECO:0000256" key="1">
    <source>
        <dbReference type="SAM" id="Phobius"/>
    </source>
</evidence>
<keyword evidence="1" id="KW-0812">Transmembrane</keyword>
<proteinExistence type="predicted"/>
<dbReference type="InterPro" id="IPR021309">
    <property type="entry name" value="YgaP-like_TM"/>
</dbReference>
<feature type="domain" description="Inner membrane protein YgaP-like transmembrane" evidence="2">
    <location>
        <begin position="55"/>
        <end position="113"/>
    </location>
</feature>
<comment type="caution">
    <text evidence="3">The sequence shown here is derived from an EMBL/GenBank/DDBJ whole genome shotgun (WGS) entry which is preliminary data.</text>
</comment>